<dbReference type="AlphaFoldDB" id="A0AA88QKT9"/>
<evidence type="ECO:0000259" key="1">
    <source>
        <dbReference type="Pfam" id="PF05695"/>
    </source>
</evidence>
<sequence length="63" mass="7557">MVPYFDRVYYLNLIFLDSFSDLFMILSSSQKIVSIFHDIIYIMTNSSEKIMSFIIESDKRDFK</sequence>
<feature type="domain" description="Ycf2 N-terminal" evidence="1">
    <location>
        <begin position="9"/>
        <end position="42"/>
    </location>
</feature>
<dbReference type="InterPro" id="IPR056777">
    <property type="entry name" value="Ycf2_N"/>
</dbReference>
<evidence type="ECO:0000313" key="3">
    <source>
        <dbReference type="Proteomes" id="UP001187471"/>
    </source>
</evidence>
<evidence type="ECO:0000313" key="2">
    <source>
        <dbReference type="EMBL" id="KAK2967029.1"/>
    </source>
</evidence>
<proteinExistence type="predicted"/>
<dbReference type="Pfam" id="PF05695">
    <property type="entry name" value="Ycf2"/>
    <property type="match status" value="1"/>
</dbReference>
<organism evidence="2 3">
    <name type="scientific">Escallonia rubra</name>
    <dbReference type="NCBI Taxonomy" id="112253"/>
    <lineage>
        <taxon>Eukaryota</taxon>
        <taxon>Viridiplantae</taxon>
        <taxon>Streptophyta</taxon>
        <taxon>Embryophyta</taxon>
        <taxon>Tracheophyta</taxon>
        <taxon>Spermatophyta</taxon>
        <taxon>Magnoliopsida</taxon>
        <taxon>eudicotyledons</taxon>
        <taxon>Gunneridae</taxon>
        <taxon>Pentapetalae</taxon>
        <taxon>asterids</taxon>
        <taxon>campanulids</taxon>
        <taxon>Escalloniales</taxon>
        <taxon>Escalloniaceae</taxon>
        <taxon>Escallonia</taxon>
    </lineage>
</organism>
<gene>
    <name evidence="2" type="ORF">RJ640_003385</name>
</gene>
<reference evidence="2" key="1">
    <citation type="submission" date="2022-12" db="EMBL/GenBank/DDBJ databases">
        <title>Draft genome assemblies for two species of Escallonia (Escalloniales).</title>
        <authorList>
            <person name="Chanderbali A."/>
            <person name="Dervinis C."/>
            <person name="Anghel I."/>
            <person name="Soltis D."/>
            <person name="Soltis P."/>
            <person name="Zapata F."/>
        </authorList>
    </citation>
    <scope>NUCLEOTIDE SEQUENCE</scope>
    <source>
        <strain evidence="2">UCBG92.1500</strain>
        <tissue evidence="2">Leaf</tissue>
    </source>
</reference>
<protein>
    <recommendedName>
        <fullName evidence="1">Ycf2 N-terminal domain-containing protein</fullName>
    </recommendedName>
</protein>
<comment type="caution">
    <text evidence="2">The sequence shown here is derived from an EMBL/GenBank/DDBJ whole genome shotgun (WGS) entry which is preliminary data.</text>
</comment>
<name>A0AA88QKT9_9ASTE</name>
<accession>A0AA88QKT9</accession>
<keyword evidence="3" id="KW-1185">Reference proteome</keyword>
<dbReference type="EMBL" id="JAVXUO010003064">
    <property type="protein sequence ID" value="KAK2967029.1"/>
    <property type="molecule type" value="Genomic_DNA"/>
</dbReference>
<dbReference type="Proteomes" id="UP001187471">
    <property type="component" value="Unassembled WGS sequence"/>
</dbReference>